<comment type="caution">
    <text evidence="18">The sequence shown here is derived from an EMBL/GenBank/DDBJ whole genome shotgun (WGS) entry which is preliminary data.</text>
</comment>
<dbReference type="EMBL" id="CAID01000005">
    <property type="protein sequence ID" value="CEF97908.1"/>
    <property type="molecule type" value="Genomic_DNA"/>
</dbReference>
<feature type="domain" description="Fructose-1-6-bisphosphatase class I N-terminal" evidence="15">
    <location>
        <begin position="455"/>
        <end position="619"/>
    </location>
</feature>
<feature type="domain" description="Fructose-1-6-bisphosphatase class 1 C-terminal" evidence="17">
    <location>
        <begin position="628"/>
        <end position="747"/>
    </location>
</feature>
<dbReference type="Gene3D" id="1.20.930.60">
    <property type="match status" value="1"/>
</dbReference>
<name>A0A090N3D1_OSTTA</name>
<dbReference type="InterPro" id="IPR002791">
    <property type="entry name" value="ARMT1-like_metal-bd"/>
</dbReference>
<proteinExistence type="inferred from homology"/>
<comment type="similarity">
    <text evidence="5">Belongs to the damage-control phosphatase family. Sugar phosphate phosphatase III subfamily.</text>
</comment>
<dbReference type="GO" id="GO:0042132">
    <property type="term" value="F:fructose 1,6-bisphosphate 1-phosphatase activity"/>
    <property type="evidence" value="ECO:0007669"/>
    <property type="project" value="UniProtKB-EC"/>
</dbReference>
<feature type="domain" description="Damage-control phosphatase ARMT1-like metal-binding" evidence="16">
    <location>
        <begin position="77"/>
        <end position="398"/>
    </location>
</feature>
<dbReference type="GO" id="GO:0046872">
    <property type="term" value="F:metal ion binding"/>
    <property type="evidence" value="ECO:0007669"/>
    <property type="project" value="UniProtKB-KW"/>
</dbReference>
<dbReference type="GO" id="GO:0005975">
    <property type="term" value="P:carbohydrate metabolic process"/>
    <property type="evidence" value="ECO:0007669"/>
    <property type="project" value="InterPro"/>
</dbReference>
<keyword evidence="19" id="KW-1185">Reference proteome</keyword>
<dbReference type="PIRSF" id="PIRSF500210">
    <property type="entry name" value="FBPtase"/>
    <property type="match status" value="1"/>
</dbReference>
<reference evidence="18 19" key="2">
    <citation type="journal article" date="2014" name="BMC Genomics">
        <title>An improved genome of the model marine alga Ostreococcus tauri unfolds by assessing Illumina de novo assemblies.</title>
        <authorList>
            <person name="Blanc-Mathieu R."/>
            <person name="Verhelst B."/>
            <person name="Derelle E."/>
            <person name="Rombauts S."/>
            <person name="Bouget F.Y."/>
            <person name="Carre I."/>
            <person name="Chateau A."/>
            <person name="Eyre-Walker A."/>
            <person name="Grimsley N."/>
            <person name="Moreau H."/>
            <person name="Piegu B."/>
            <person name="Rivals E."/>
            <person name="Schackwitz W."/>
            <person name="Van de Peer Y."/>
            <person name="Piganeau G."/>
        </authorList>
    </citation>
    <scope>NUCLEOTIDE SEQUENCE [LARGE SCALE GENOMIC DNA]</scope>
    <source>
        <strain evidence="19">OTTH 0595 / CCAP 157/2 / RCC745</strain>
    </source>
</reference>
<dbReference type="InterPro" id="IPR044015">
    <property type="entry name" value="FBPase_C_dom"/>
</dbReference>
<sequence length="763" mass="83480">MASEDGPRTWDGSTPPVIVNNVPGTWAHDTVSRRLREDILARVFRDNASVIEGEAEINLRQLEDELRTASTSVIKHIADDGGPDCETWRELLEPWVGISWLDAPWLIVEFYFYRRILSAIGYFDESSPTFLHDPFAVDKMNGLRAGMPAAKALAKKANAFAKRAKGRSDRADLADELRLFVMVALWGNRMDLSIWPESDEGGNRASEAFTEALQAGEKYLLWDDSKVVASALAEGMRDVSIVVDNAGFELTCDLALADALVVSGVGRVILRVKAHPVFVSDAMDKDCRDTIDAMIDSADDETAAMGRRWASHLASGKWAIVPDFAWCQPQPFWALPKDTRDELKSSDLVVIKGDANYRRLLNDCLWELSTPFADVSSYFPAPLLALRSLKAELGCGIPMDRLAAVENEKDWMVTGKYGVVQYNARPARQYRVSSQIDGCKTFAGRDLPPVERLSLKKVLVALANASEELADALAVAPMRSSTLLGSVGGAKNASGDSQQKLDVVANDIFKQHLAECGGVRYYASEEEATPACLNESGKFVVCIDPLDGSRNIACNVPVGSIFGVYRVREDEDAVTNATQAGSEQVAAGYAHYSGATTLVLACGDDGPAIEYTLHEGNFEVANARMSCPPRGQVYSLNDARFDDWPEGLKEYVTDVRNGRGDTKKQYSARYICSLVGDFHRTLIYGGWAGNPRPHLRVVYEAAPLAFVARAAGAASSDGLVDVLTKKPAELHERSPLFLGSTEDIAELVRRGDVRQDDSKTYAV</sequence>
<dbReference type="GO" id="GO:0005634">
    <property type="term" value="C:nucleus"/>
    <property type="evidence" value="ECO:0007669"/>
    <property type="project" value="TreeGrafter"/>
</dbReference>
<dbReference type="InterPro" id="IPR039763">
    <property type="entry name" value="ARMT1"/>
</dbReference>
<evidence type="ECO:0000256" key="7">
    <source>
        <dbReference type="ARBA" id="ARBA00013093"/>
    </source>
</evidence>
<comment type="similarity">
    <text evidence="6 14">Belongs to the FBPase class 1 family.</text>
</comment>
<comment type="catalytic activity">
    <reaction evidence="13">
        <text>beta-D-fructose 6-phosphate = dihydroxyacetone + D-glyceraldehyde 3-phosphate</text>
        <dbReference type="Rhea" id="RHEA:28002"/>
        <dbReference type="ChEBI" id="CHEBI:16016"/>
        <dbReference type="ChEBI" id="CHEBI:57634"/>
        <dbReference type="ChEBI" id="CHEBI:59776"/>
    </reaction>
</comment>
<dbReference type="KEGG" id="ota:OT_ostta05g01430"/>
<evidence type="ECO:0000259" key="17">
    <source>
        <dbReference type="Pfam" id="PF18913"/>
    </source>
</evidence>
<dbReference type="SUPFAM" id="SSF111321">
    <property type="entry name" value="AF1104-like"/>
    <property type="match status" value="1"/>
</dbReference>
<dbReference type="InterPro" id="IPR033391">
    <property type="entry name" value="FBPase_N"/>
</dbReference>
<dbReference type="Pfam" id="PF00316">
    <property type="entry name" value="FBPase"/>
    <property type="match status" value="1"/>
</dbReference>
<comment type="catalytic activity">
    <reaction evidence="2">
        <text>beta-D-fructose 1-phosphate + H2O = D-fructose + phosphate</text>
        <dbReference type="Rhea" id="RHEA:35603"/>
        <dbReference type="ChEBI" id="CHEBI:15377"/>
        <dbReference type="ChEBI" id="CHEBI:37721"/>
        <dbReference type="ChEBI" id="CHEBI:43474"/>
        <dbReference type="ChEBI" id="CHEBI:138881"/>
    </reaction>
</comment>
<dbReference type="Gene3D" id="3.40.50.10880">
    <property type="entry name" value="Uncharacterised protein PF01937, DUF89, domain 3"/>
    <property type="match status" value="1"/>
</dbReference>
<evidence type="ECO:0000256" key="1">
    <source>
        <dbReference type="ARBA" id="ARBA00001273"/>
    </source>
</evidence>
<dbReference type="GO" id="GO:0006974">
    <property type="term" value="P:DNA damage response"/>
    <property type="evidence" value="ECO:0007669"/>
    <property type="project" value="TreeGrafter"/>
</dbReference>
<comment type="catalytic activity">
    <reaction evidence="1">
        <text>beta-D-fructose 1,6-bisphosphate + H2O = beta-D-fructose 6-phosphate + phosphate</text>
        <dbReference type="Rhea" id="RHEA:11064"/>
        <dbReference type="ChEBI" id="CHEBI:15377"/>
        <dbReference type="ChEBI" id="CHEBI:32966"/>
        <dbReference type="ChEBI" id="CHEBI:43474"/>
        <dbReference type="ChEBI" id="CHEBI:57634"/>
        <dbReference type="EC" id="3.1.3.11"/>
    </reaction>
</comment>
<evidence type="ECO:0000256" key="12">
    <source>
        <dbReference type="ARBA" id="ARBA00032973"/>
    </source>
</evidence>
<accession>A0A090N3D1</accession>
<dbReference type="EC" id="3.1.3.11" evidence="7"/>
<dbReference type="SUPFAM" id="SSF56655">
    <property type="entry name" value="Carbohydrate phosphatase"/>
    <property type="match status" value="1"/>
</dbReference>
<keyword evidence="8" id="KW-0479">Metal-binding</keyword>
<dbReference type="Proteomes" id="UP000009170">
    <property type="component" value="Unassembled WGS sequence"/>
</dbReference>
<evidence type="ECO:0000256" key="11">
    <source>
        <dbReference type="ARBA" id="ARBA00023277"/>
    </source>
</evidence>
<evidence type="ECO:0000256" key="6">
    <source>
        <dbReference type="ARBA" id="ARBA00010941"/>
    </source>
</evidence>
<evidence type="ECO:0000256" key="14">
    <source>
        <dbReference type="RuleBase" id="RU000508"/>
    </source>
</evidence>
<dbReference type="PRINTS" id="PR00115">
    <property type="entry name" value="F16BPHPHTASE"/>
</dbReference>
<keyword evidence="10" id="KW-0464">Manganese</keyword>
<dbReference type="AlphaFoldDB" id="A0A090N3D1"/>
<dbReference type="InParanoid" id="A0A090N3D1"/>
<dbReference type="HAMAP" id="MF_01855">
    <property type="entry name" value="FBPase_class1"/>
    <property type="match status" value="1"/>
</dbReference>
<dbReference type="CDD" id="cd00354">
    <property type="entry name" value="FBPase"/>
    <property type="match status" value="1"/>
</dbReference>
<evidence type="ECO:0000256" key="9">
    <source>
        <dbReference type="ARBA" id="ARBA00022801"/>
    </source>
</evidence>
<dbReference type="OrthoDB" id="541375at2759"/>
<keyword evidence="9 14" id="KW-0378">Hydrolase</keyword>
<evidence type="ECO:0000259" key="16">
    <source>
        <dbReference type="Pfam" id="PF01937"/>
    </source>
</evidence>
<reference evidence="19" key="1">
    <citation type="journal article" date="2006" name="Proc. Natl. Acad. Sci. U.S.A.">
        <title>Genome analysis of the smallest free-living eukaryote Ostreococcus tauri unveils many unique features.</title>
        <authorList>
            <person name="Derelle E."/>
            <person name="Ferraz C."/>
            <person name="Rombauts S."/>
            <person name="Rouze P."/>
            <person name="Worden A.Z."/>
            <person name="Robbens S."/>
            <person name="Partensky F."/>
            <person name="Degroeve S."/>
            <person name="Echeynie S."/>
            <person name="Cooke R."/>
            <person name="Saeys Y."/>
            <person name="Wuyts J."/>
            <person name="Jabbari K."/>
            <person name="Bowler C."/>
            <person name="Panaud O."/>
            <person name="Piegu B."/>
            <person name="Ball S.G."/>
            <person name="Ral J.-P."/>
            <person name="Bouget F.-Y."/>
            <person name="Piganeau G."/>
            <person name="De Baets B."/>
            <person name="Picard A."/>
            <person name="Delseny M."/>
            <person name="Demaille J."/>
            <person name="Van de Peer Y."/>
            <person name="Moreau H."/>
        </authorList>
    </citation>
    <scope>NUCLEOTIDE SEQUENCE [LARGE SCALE GENOMIC DNA]</scope>
    <source>
        <strain evidence="19">OTTH 0595 / CCAP 157/2 / RCC745</strain>
    </source>
</reference>
<dbReference type="InterPro" id="IPR036075">
    <property type="entry name" value="ARMT-1-like_metal-bd_sf"/>
</dbReference>
<evidence type="ECO:0000256" key="4">
    <source>
        <dbReference type="ARBA" id="ARBA00001967"/>
    </source>
</evidence>
<dbReference type="PIRSF" id="PIRSF000904">
    <property type="entry name" value="FBPtase_SBPase"/>
    <property type="match status" value="1"/>
</dbReference>
<evidence type="ECO:0000256" key="8">
    <source>
        <dbReference type="ARBA" id="ARBA00022723"/>
    </source>
</evidence>
<dbReference type="STRING" id="70448.A0A090N3D1"/>
<comment type="cofactor">
    <cofactor evidence="3">
        <name>Mn(2+)</name>
        <dbReference type="ChEBI" id="CHEBI:29035"/>
    </cofactor>
</comment>
<dbReference type="Gene3D" id="3.30.540.10">
    <property type="entry name" value="Fructose-1,6-Bisphosphatase, subunit A, domain 1"/>
    <property type="match status" value="1"/>
</dbReference>
<evidence type="ECO:0000256" key="13">
    <source>
        <dbReference type="ARBA" id="ARBA00048809"/>
    </source>
</evidence>
<dbReference type="Pfam" id="PF18913">
    <property type="entry name" value="FBPase_C"/>
    <property type="match status" value="1"/>
</dbReference>
<dbReference type="Pfam" id="PF01937">
    <property type="entry name" value="ARMT1-like_dom"/>
    <property type="match status" value="1"/>
</dbReference>
<evidence type="ECO:0000256" key="5">
    <source>
        <dbReference type="ARBA" id="ARBA00009519"/>
    </source>
</evidence>
<dbReference type="InterPro" id="IPR000146">
    <property type="entry name" value="FBPase_class-1"/>
</dbReference>
<dbReference type="GeneID" id="9833294"/>
<evidence type="ECO:0000259" key="15">
    <source>
        <dbReference type="Pfam" id="PF00316"/>
    </source>
</evidence>
<dbReference type="Gene3D" id="3.40.190.80">
    <property type="match status" value="1"/>
</dbReference>
<dbReference type="RefSeq" id="XP_022838959.1">
    <property type="nucleotide sequence ID" value="XM_022984205.1"/>
</dbReference>
<evidence type="ECO:0000256" key="2">
    <source>
        <dbReference type="ARBA" id="ARBA00001326"/>
    </source>
</evidence>
<evidence type="ECO:0000256" key="3">
    <source>
        <dbReference type="ARBA" id="ARBA00001936"/>
    </source>
</evidence>
<dbReference type="PANTHER" id="PTHR12260">
    <property type="entry name" value="DAMAGE-CONTROL PHOSPHATASE ARMT1"/>
    <property type="match status" value="1"/>
</dbReference>
<comment type="cofactor">
    <cofactor evidence="4">
        <name>Ni(2+)</name>
        <dbReference type="ChEBI" id="CHEBI:49786"/>
    </cofactor>
</comment>
<protein>
    <recommendedName>
        <fullName evidence="7">fructose-bisphosphatase</fullName>
        <ecNumber evidence="7">3.1.3.11</ecNumber>
    </recommendedName>
    <alternativeName>
        <fullName evidence="12">D-fructose-1,6-bisphosphate 1-phosphohydrolase</fullName>
    </alternativeName>
</protein>
<gene>
    <name evidence="18" type="ORF">OT_ostta05g01430</name>
</gene>
<dbReference type="InterPro" id="IPR028343">
    <property type="entry name" value="FBPtase"/>
</dbReference>
<organism evidence="18 19">
    <name type="scientific">Ostreococcus tauri</name>
    <name type="common">Marine green alga</name>
    <dbReference type="NCBI Taxonomy" id="70448"/>
    <lineage>
        <taxon>Eukaryota</taxon>
        <taxon>Viridiplantae</taxon>
        <taxon>Chlorophyta</taxon>
        <taxon>Mamiellophyceae</taxon>
        <taxon>Mamiellales</taxon>
        <taxon>Bathycoccaceae</taxon>
        <taxon>Ostreococcus</taxon>
    </lineage>
</organism>
<dbReference type="PANTHER" id="PTHR12260:SF6">
    <property type="entry name" value="DAMAGE-CONTROL PHOSPHATASE ARMT1"/>
    <property type="match status" value="1"/>
</dbReference>
<evidence type="ECO:0000313" key="19">
    <source>
        <dbReference type="Proteomes" id="UP000009170"/>
    </source>
</evidence>
<evidence type="ECO:0000313" key="18">
    <source>
        <dbReference type="EMBL" id="CEF97908.1"/>
    </source>
</evidence>
<evidence type="ECO:0000256" key="10">
    <source>
        <dbReference type="ARBA" id="ARBA00023211"/>
    </source>
</evidence>
<keyword evidence="11 14" id="KW-0119">Carbohydrate metabolism</keyword>